<gene>
    <name evidence="1" type="ORF">LCMAC101_07960</name>
</gene>
<name>A0A481YTI1_9VIRU</name>
<accession>A0A481YTI1</accession>
<evidence type="ECO:0000313" key="1">
    <source>
        <dbReference type="EMBL" id="QBK86201.1"/>
    </source>
</evidence>
<dbReference type="EMBL" id="MK500333">
    <property type="protein sequence ID" value="QBK86201.1"/>
    <property type="molecule type" value="Genomic_DNA"/>
</dbReference>
<organism evidence="1">
    <name type="scientific">Marseillevirus LCMAC101</name>
    <dbReference type="NCBI Taxonomy" id="2506602"/>
    <lineage>
        <taxon>Viruses</taxon>
        <taxon>Varidnaviria</taxon>
        <taxon>Bamfordvirae</taxon>
        <taxon>Nucleocytoviricota</taxon>
        <taxon>Megaviricetes</taxon>
        <taxon>Pimascovirales</taxon>
        <taxon>Pimascovirales incertae sedis</taxon>
        <taxon>Marseilleviridae</taxon>
    </lineage>
</organism>
<protein>
    <submittedName>
        <fullName evidence="1">Uncharacterized protein</fullName>
    </submittedName>
</protein>
<reference evidence="1" key="1">
    <citation type="journal article" date="2019" name="MBio">
        <title>Virus Genomes from Deep Sea Sediments Expand the Ocean Megavirome and Support Independent Origins of Viral Gigantism.</title>
        <authorList>
            <person name="Backstrom D."/>
            <person name="Yutin N."/>
            <person name="Jorgensen S.L."/>
            <person name="Dharamshi J."/>
            <person name="Homa F."/>
            <person name="Zaremba-Niedwiedzka K."/>
            <person name="Spang A."/>
            <person name="Wolf Y.I."/>
            <person name="Koonin E.V."/>
            <person name="Ettema T.J."/>
        </authorList>
    </citation>
    <scope>NUCLEOTIDE SEQUENCE</scope>
</reference>
<sequence length="139" mass="15909">MDSDKKNLLKIVLSRRQAQEDIRKTLLEGHKFLQENNNVVVEVVIRGFEGDARHPACIKDAKRCYAFAFEEGLAGLLAESNARDLICEMYAMAYLRGKVKIIGGKRVVKFQKADTYEFRSKSLKSCDVYYKLLSVPEEK</sequence>
<proteinExistence type="predicted"/>